<protein>
    <submittedName>
        <fullName evidence="5">FeS assembly protein</fullName>
    </submittedName>
</protein>
<dbReference type="InterPro" id="IPR027417">
    <property type="entry name" value="P-loop_NTPase"/>
</dbReference>
<dbReference type="CDD" id="cd03217">
    <property type="entry name" value="ABC_FeS_Assembly"/>
    <property type="match status" value="1"/>
</dbReference>
<evidence type="ECO:0000256" key="3">
    <source>
        <dbReference type="ARBA" id="ARBA00022840"/>
    </source>
</evidence>
<evidence type="ECO:0000313" key="6">
    <source>
        <dbReference type="Proteomes" id="UP000214975"/>
    </source>
</evidence>
<dbReference type="PROSITE" id="PS50893">
    <property type="entry name" value="ABC_TRANSPORTER_2"/>
    <property type="match status" value="1"/>
</dbReference>
<sequence>MKDTLLEIKNVKAEVDGKEILKGLNLTIKKGEIHAIMGPNGSGKSTLCNVIMGNPHYTVTDGEILFEGENIVNLKVNERAKKGIFLSFQSPEEIPGITVDNFIRTSLSAVTNKNMPMLQFAKSMKEKMDMLDMKPEYRTRYLNVGFSGGEKKKSEILQMAMLNPKLVMLDEIDSGLDIDALRVVAETVRKLKTDDMSILIITHYNRILDYLEPDVISVLANGRIVKEGDKNLAKELEKTGYESILDEVLS</sequence>
<dbReference type="SMART" id="SM00382">
    <property type="entry name" value="AAA"/>
    <property type="match status" value="1"/>
</dbReference>
<accession>A0A223HYG2</accession>
<dbReference type="RefSeq" id="WP_013299046.1">
    <property type="nucleotide sequence ID" value="NZ_CP016893.1"/>
</dbReference>
<dbReference type="AlphaFoldDB" id="A0A223HYG2"/>
<evidence type="ECO:0000256" key="2">
    <source>
        <dbReference type="ARBA" id="ARBA00022741"/>
    </source>
</evidence>
<keyword evidence="3" id="KW-0067">ATP-binding</keyword>
<dbReference type="NCBIfam" id="TIGR01978">
    <property type="entry name" value="sufC"/>
    <property type="match status" value="1"/>
</dbReference>
<dbReference type="Pfam" id="PF00005">
    <property type="entry name" value="ABC_tran"/>
    <property type="match status" value="1"/>
</dbReference>
<gene>
    <name evidence="5" type="ORF">Thert_01231</name>
</gene>
<evidence type="ECO:0000313" key="5">
    <source>
        <dbReference type="EMBL" id="AST57315.1"/>
    </source>
</evidence>
<dbReference type="GeneID" id="93865426"/>
<evidence type="ECO:0000256" key="1">
    <source>
        <dbReference type="ARBA" id="ARBA00006216"/>
    </source>
</evidence>
<dbReference type="InterPro" id="IPR010230">
    <property type="entry name" value="FeS-cluster_ATPase_SufC"/>
</dbReference>
<organism evidence="5 6">
    <name type="scientific">Thermoanaerobacterium thermosaccharolyticum</name>
    <name type="common">Clostridium thermosaccharolyticum</name>
    <dbReference type="NCBI Taxonomy" id="1517"/>
    <lineage>
        <taxon>Bacteria</taxon>
        <taxon>Bacillati</taxon>
        <taxon>Bacillota</taxon>
        <taxon>Clostridia</taxon>
        <taxon>Thermoanaerobacterales</taxon>
        <taxon>Thermoanaerobacteraceae</taxon>
        <taxon>Thermoanaerobacterium</taxon>
    </lineage>
</organism>
<dbReference type="GO" id="GO:0005524">
    <property type="term" value="F:ATP binding"/>
    <property type="evidence" value="ECO:0007669"/>
    <property type="project" value="UniProtKB-KW"/>
</dbReference>
<dbReference type="PANTHER" id="PTHR43204:SF1">
    <property type="entry name" value="ABC TRANSPORTER I FAMILY MEMBER 6, CHLOROPLASTIC"/>
    <property type="match status" value="1"/>
</dbReference>
<dbReference type="SUPFAM" id="SSF52540">
    <property type="entry name" value="P-loop containing nucleoside triphosphate hydrolases"/>
    <property type="match status" value="1"/>
</dbReference>
<dbReference type="OMA" id="MAMLEPK"/>
<keyword evidence="2" id="KW-0547">Nucleotide-binding</keyword>
<evidence type="ECO:0000259" key="4">
    <source>
        <dbReference type="PROSITE" id="PS50893"/>
    </source>
</evidence>
<comment type="similarity">
    <text evidence="1">Belongs to the ABC transporter superfamily. Ycf16 family.</text>
</comment>
<feature type="domain" description="ABC transporter" evidence="4">
    <location>
        <begin position="6"/>
        <end position="246"/>
    </location>
</feature>
<dbReference type="Proteomes" id="UP000214975">
    <property type="component" value="Chromosome"/>
</dbReference>
<name>A0A223HYG2_THETR</name>
<dbReference type="InterPro" id="IPR003439">
    <property type="entry name" value="ABC_transporter-like_ATP-bd"/>
</dbReference>
<dbReference type="Gene3D" id="3.40.50.300">
    <property type="entry name" value="P-loop containing nucleotide triphosphate hydrolases"/>
    <property type="match status" value="1"/>
</dbReference>
<proteinExistence type="inferred from homology"/>
<dbReference type="InterPro" id="IPR003593">
    <property type="entry name" value="AAA+_ATPase"/>
</dbReference>
<dbReference type="PANTHER" id="PTHR43204">
    <property type="entry name" value="ABC TRANSPORTER I FAMILY MEMBER 6, CHLOROPLASTIC"/>
    <property type="match status" value="1"/>
</dbReference>
<reference evidence="5 6" key="1">
    <citation type="submission" date="2016-08" db="EMBL/GenBank/DDBJ databases">
        <title>A novel genetic cassette of butanologenic Thermoanaerobacterium thermosaccharolyticum that directly convert cellulose to butanol.</title>
        <authorList>
            <person name="Li T."/>
            <person name="He J."/>
        </authorList>
    </citation>
    <scope>NUCLEOTIDE SEQUENCE [LARGE SCALE GENOMIC DNA]</scope>
    <source>
        <strain evidence="5 6">TG57</strain>
    </source>
</reference>
<dbReference type="GO" id="GO:0016887">
    <property type="term" value="F:ATP hydrolysis activity"/>
    <property type="evidence" value="ECO:0007669"/>
    <property type="project" value="InterPro"/>
</dbReference>
<dbReference type="EMBL" id="CP016893">
    <property type="protein sequence ID" value="AST57315.1"/>
    <property type="molecule type" value="Genomic_DNA"/>
</dbReference>